<dbReference type="EMBL" id="FNLN01000005">
    <property type="protein sequence ID" value="SDT85658.1"/>
    <property type="molecule type" value="Genomic_DNA"/>
</dbReference>
<organism evidence="2 3">
    <name type="scientific">Nitrosomonas ureae</name>
    <dbReference type="NCBI Taxonomy" id="44577"/>
    <lineage>
        <taxon>Bacteria</taxon>
        <taxon>Pseudomonadati</taxon>
        <taxon>Pseudomonadota</taxon>
        <taxon>Betaproteobacteria</taxon>
        <taxon>Nitrosomonadales</taxon>
        <taxon>Nitrosomonadaceae</taxon>
        <taxon>Nitrosomonas</taxon>
    </lineage>
</organism>
<gene>
    <name evidence="2" type="ORF">SAMN05216406_10528</name>
</gene>
<proteinExistence type="predicted"/>
<evidence type="ECO:0000313" key="2">
    <source>
        <dbReference type="EMBL" id="SDT85658.1"/>
    </source>
</evidence>
<keyword evidence="3" id="KW-1185">Reference proteome</keyword>
<dbReference type="InterPro" id="IPR021857">
    <property type="entry name" value="DUF3467"/>
</dbReference>
<evidence type="ECO:0000256" key="1">
    <source>
        <dbReference type="SAM" id="MobiDB-lite"/>
    </source>
</evidence>
<reference evidence="3" key="1">
    <citation type="submission" date="2016-10" db="EMBL/GenBank/DDBJ databases">
        <authorList>
            <person name="Varghese N."/>
            <person name="Submissions S."/>
        </authorList>
    </citation>
    <scope>NUCLEOTIDE SEQUENCE [LARGE SCALE GENOMIC DNA]</scope>
    <source>
        <strain evidence="3">Nm10</strain>
    </source>
</reference>
<accession>A0A1H2DTA0</accession>
<dbReference type="Pfam" id="PF11950">
    <property type="entry name" value="DUF3467"/>
    <property type="match status" value="1"/>
</dbReference>
<dbReference type="Proteomes" id="UP000182882">
    <property type="component" value="Unassembled WGS sequence"/>
</dbReference>
<dbReference type="KEGG" id="nur:ATY38_06170"/>
<evidence type="ECO:0000313" key="3">
    <source>
        <dbReference type="Proteomes" id="UP000182882"/>
    </source>
</evidence>
<name>A0A1H2DTA0_9PROT</name>
<dbReference type="RefSeq" id="WP_062558541.1">
    <property type="nucleotide sequence ID" value="NZ_CP013341.1"/>
</dbReference>
<dbReference type="AlphaFoldDB" id="A0A1H2DTA0"/>
<protein>
    <submittedName>
        <fullName evidence="2">Uncharacterized protein</fullName>
    </submittedName>
</protein>
<sequence length="109" mass="11959">MTEQNDIPIENKTEATGNQGMQVNVRMQQGEHAGQPLYSNFASIQGGQGVVIVDFGFLDPQTMNTLNQLVRSGKRVPDTVGARMSCRIALNVEAAHNLAHQLNQLLQKK</sequence>
<feature type="region of interest" description="Disordered" evidence="1">
    <location>
        <begin position="1"/>
        <end position="20"/>
    </location>
</feature>